<gene>
    <name evidence="4" type="ORF">OXX778_LOCUS13918</name>
</gene>
<dbReference type="Pfam" id="PF25818">
    <property type="entry name" value="MTRES1_C"/>
    <property type="match status" value="1"/>
</dbReference>
<dbReference type="GO" id="GO:1903108">
    <property type="term" value="P:regulation of mitochondrial transcription"/>
    <property type="evidence" value="ECO:0007669"/>
    <property type="project" value="TreeGrafter"/>
</dbReference>
<dbReference type="InterPro" id="IPR057896">
    <property type="entry name" value="MTRES1_C"/>
</dbReference>
<comment type="caution">
    <text evidence="4">The sequence shown here is derived from an EMBL/GenBank/DDBJ whole genome shotgun (WGS) entry which is preliminary data.</text>
</comment>
<sequence>MNKIFNPKNVRLLVSSNKSFINHYHTKLHQNEILLLSKTSIFKPNLLIPEPNQIRFLSKKHGANNGKNEMAKKEAQNENDDDEYEDVEGDVDDEEFIKTIDTSDFKPGFKIVQKHVPSLRVDSILAAGLNISRKKIDDNFYSSKLRLNGEKVLKKSFSVKENDHVDLIGDLDEKAGRRILKRVYIYKVFDESSKKNKPKVVMVTWKSGLFEEDAYKSIYKN</sequence>
<dbReference type="OrthoDB" id="4150at2759"/>
<dbReference type="SUPFAM" id="SSF55174">
    <property type="entry name" value="Alpha-L RNA-binding motif"/>
    <property type="match status" value="1"/>
</dbReference>
<accession>A0A814D3Y7</accession>
<dbReference type="PROSITE" id="PS50889">
    <property type="entry name" value="S4"/>
    <property type="match status" value="1"/>
</dbReference>
<dbReference type="AlphaFoldDB" id="A0A814D3Y7"/>
<name>A0A814D3Y7_9BILA</name>
<dbReference type="GO" id="GO:0003723">
    <property type="term" value="F:RNA binding"/>
    <property type="evidence" value="ECO:0007669"/>
    <property type="project" value="UniProtKB-KW"/>
</dbReference>
<evidence type="ECO:0000256" key="1">
    <source>
        <dbReference type="PROSITE-ProRule" id="PRU00182"/>
    </source>
</evidence>
<evidence type="ECO:0000313" key="4">
    <source>
        <dbReference type="EMBL" id="CAF0950564.1"/>
    </source>
</evidence>
<organism evidence="4 5">
    <name type="scientific">Brachionus calyciflorus</name>
    <dbReference type="NCBI Taxonomy" id="104777"/>
    <lineage>
        <taxon>Eukaryota</taxon>
        <taxon>Metazoa</taxon>
        <taxon>Spiralia</taxon>
        <taxon>Gnathifera</taxon>
        <taxon>Rotifera</taxon>
        <taxon>Eurotatoria</taxon>
        <taxon>Monogononta</taxon>
        <taxon>Pseudotrocha</taxon>
        <taxon>Ploima</taxon>
        <taxon>Brachionidae</taxon>
        <taxon>Brachionus</taxon>
    </lineage>
</organism>
<reference evidence="4" key="1">
    <citation type="submission" date="2021-02" db="EMBL/GenBank/DDBJ databases">
        <authorList>
            <person name="Nowell W R."/>
        </authorList>
    </citation>
    <scope>NUCLEOTIDE SEQUENCE</scope>
    <source>
        <strain evidence="4">Ploen Becks lab</strain>
    </source>
</reference>
<proteinExistence type="predicted"/>
<evidence type="ECO:0000259" key="3">
    <source>
        <dbReference type="Pfam" id="PF25818"/>
    </source>
</evidence>
<keyword evidence="5" id="KW-1185">Reference proteome</keyword>
<dbReference type="EMBL" id="CAJNOC010002771">
    <property type="protein sequence ID" value="CAF0950564.1"/>
    <property type="molecule type" value="Genomic_DNA"/>
</dbReference>
<dbReference type="PANTHER" id="PTHR13633">
    <property type="entry name" value="MITOCHONDRIAL TRANSCRIPTION RESCUE FACTOR 1"/>
    <property type="match status" value="1"/>
</dbReference>
<feature type="domain" description="Mitochondrial transcription rescue factor 1 C-terminal" evidence="3">
    <location>
        <begin position="112"/>
        <end position="207"/>
    </location>
</feature>
<evidence type="ECO:0000313" key="5">
    <source>
        <dbReference type="Proteomes" id="UP000663879"/>
    </source>
</evidence>
<feature type="compositionally biased region" description="Acidic residues" evidence="2">
    <location>
        <begin position="77"/>
        <end position="86"/>
    </location>
</feature>
<feature type="region of interest" description="Disordered" evidence="2">
    <location>
        <begin position="61"/>
        <end position="86"/>
    </location>
</feature>
<dbReference type="Proteomes" id="UP000663879">
    <property type="component" value="Unassembled WGS sequence"/>
</dbReference>
<keyword evidence="1" id="KW-0694">RNA-binding</keyword>
<protein>
    <recommendedName>
        <fullName evidence="3">Mitochondrial transcription rescue factor 1 C-terminal domain-containing protein</fullName>
    </recommendedName>
</protein>
<dbReference type="GO" id="GO:0005739">
    <property type="term" value="C:mitochondrion"/>
    <property type="evidence" value="ECO:0007669"/>
    <property type="project" value="TreeGrafter"/>
</dbReference>
<evidence type="ECO:0000256" key="2">
    <source>
        <dbReference type="SAM" id="MobiDB-lite"/>
    </source>
</evidence>
<dbReference type="PANTHER" id="PTHR13633:SF3">
    <property type="entry name" value="MITOCHONDRIAL TRANSCRIPTION RESCUE FACTOR 1"/>
    <property type="match status" value="1"/>
</dbReference>